<keyword evidence="7" id="KW-0460">Magnesium</keyword>
<dbReference type="NCBIfam" id="TIGR00549">
    <property type="entry name" value="mevalon_kin"/>
    <property type="match status" value="1"/>
</dbReference>
<dbReference type="PANTHER" id="PTHR43290">
    <property type="entry name" value="MEVALONATE KINASE"/>
    <property type="match status" value="1"/>
</dbReference>
<dbReference type="InterPro" id="IPR020568">
    <property type="entry name" value="Ribosomal_Su5_D2-typ_SF"/>
</dbReference>
<dbReference type="GO" id="GO:0005524">
    <property type="term" value="F:ATP binding"/>
    <property type="evidence" value="ECO:0007669"/>
    <property type="project" value="UniProtKB-KW"/>
</dbReference>
<dbReference type="RefSeq" id="WP_244463225.1">
    <property type="nucleotide sequence ID" value="NZ_JMTK01000001.1"/>
</dbReference>
<evidence type="ECO:0000256" key="4">
    <source>
        <dbReference type="ARBA" id="ARBA00022741"/>
    </source>
</evidence>
<keyword evidence="1" id="KW-0963">Cytoplasm</keyword>
<feature type="domain" description="GHMP kinase C-terminal" evidence="11">
    <location>
        <begin position="228"/>
        <end position="295"/>
    </location>
</feature>
<dbReference type="Pfam" id="PF00288">
    <property type="entry name" value="GHMP_kinases_N"/>
    <property type="match status" value="1"/>
</dbReference>
<evidence type="ECO:0000256" key="5">
    <source>
        <dbReference type="ARBA" id="ARBA00022777"/>
    </source>
</evidence>
<dbReference type="AlphaFoldDB" id="A0A0F4VMF4"/>
<dbReference type="EC" id="2.7.1.36" evidence="12"/>
<evidence type="ECO:0000259" key="11">
    <source>
        <dbReference type="Pfam" id="PF08544"/>
    </source>
</evidence>
<evidence type="ECO:0000256" key="8">
    <source>
        <dbReference type="ARBA" id="ARBA00023098"/>
    </source>
</evidence>
<dbReference type="GO" id="GO:0019287">
    <property type="term" value="P:isopentenyl diphosphate biosynthetic process, mevalonate pathway"/>
    <property type="evidence" value="ECO:0007669"/>
    <property type="project" value="UniProtKB-UniPathway"/>
</dbReference>
<dbReference type="SUPFAM" id="SSF55060">
    <property type="entry name" value="GHMP Kinase, C-terminal domain"/>
    <property type="match status" value="1"/>
</dbReference>
<comment type="caution">
    <text evidence="12">The sequence shown here is derived from an EMBL/GenBank/DDBJ whole genome shotgun (WGS) entry which is preliminary data.</text>
</comment>
<dbReference type="InterPro" id="IPR013750">
    <property type="entry name" value="GHMP_kinase_C_dom"/>
</dbReference>
<sequence length="371" mass="40928">MGQCLQKICVNAPGSMVLMGEHAVLYGQAALVFAIDKRISLCLTLRKDRLININSSLGQYCGSLDLPMSHPSFSFIITAVEYIKPESGFDLEITSEIDCRLGLGSSAAITASITAALLTLQYQKNPPKEEIFKKAYDIVLKEQGKASGIDLAASIYGGLIFYRMSELSEYSIEHVSYNFPIHIVYSGYKTPTSQVLNKISQVEIEYPAIKKINQTIYALMGELSEISLHALRNGNVKLLAQAMNRQQGLLETLGVSDPTLSDIVWRLREQSLVMAAKISGSGLGDCVIALGESRSQFLFYPSIDCSMHSKGIYIAPITSSYSTHLSGCPYHFVIFYAFIWVNAALKSTKKGAPFFLVILHYVNTGEREMKN</sequence>
<evidence type="ECO:0000313" key="13">
    <source>
        <dbReference type="Proteomes" id="UP000033731"/>
    </source>
</evidence>
<keyword evidence="2" id="KW-0444">Lipid biosynthesis</keyword>
<proteinExistence type="predicted"/>
<dbReference type="InterPro" id="IPR006205">
    <property type="entry name" value="Mev_gal_kin"/>
</dbReference>
<name>A0A0F4VMF4_9HYPH</name>
<dbReference type="Gene3D" id="3.30.70.890">
    <property type="entry name" value="GHMP kinase, C-terminal domain"/>
    <property type="match status" value="1"/>
</dbReference>
<dbReference type="Gene3D" id="3.30.230.10">
    <property type="match status" value="1"/>
</dbReference>
<dbReference type="InterPro" id="IPR036554">
    <property type="entry name" value="GHMP_kinase_C_sf"/>
</dbReference>
<gene>
    <name evidence="12" type="ORF">DJ66_0288</name>
</gene>
<dbReference type="InterPro" id="IPR014721">
    <property type="entry name" value="Ribsml_uS5_D2-typ_fold_subgr"/>
</dbReference>
<evidence type="ECO:0000256" key="6">
    <source>
        <dbReference type="ARBA" id="ARBA00022840"/>
    </source>
</evidence>
<evidence type="ECO:0000256" key="1">
    <source>
        <dbReference type="ARBA" id="ARBA00022490"/>
    </source>
</evidence>
<evidence type="ECO:0000313" key="12">
    <source>
        <dbReference type="EMBL" id="KJZ82678.1"/>
    </source>
</evidence>
<keyword evidence="8" id="KW-0443">Lipid metabolism</keyword>
<dbReference type="SUPFAM" id="SSF54211">
    <property type="entry name" value="Ribosomal protein S5 domain 2-like"/>
    <property type="match status" value="1"/>
</dbReference>
<evidence type="ECO:0000256" key="3">
    <source>
        <dbReference type="ARBA" id="ARBA00022679"/>
    </source>
</evidence>
<dbReference type="GO" id="GO:0004496">
    <property type="term" value="F:mevalonate kinase activity"/>
    <property type="evidence" value="ECO:0007669"/>
    <property type="project" value="UniProtKB-EC"/>
</dbReference>
<dbReference type="GO" id="GO:0005737">
    <property type="term" value="C:cytoplasm"/>
    <property type="evidence" value="ECO:0007669"/>
    <property type="project" value="InterPro"/>
</dbReference>
<keyword evidence="6" id="KW-0067">ATP-binding</keyword>
<evidence type="ECO:0000256" key="7">
    <source>
        <dbReference type="ARBA" id="ARBA00022842"/>
    </source>
</evidence>
<dbReference type="InterPro" id="IPR006204">
    <property type="entry name" value="GHMP_kinase_N_dom"/>
</dbReference>
<protein>
    <submittedName>
        <fullName evidence="12">Mevalonate kinase</fullName>
        <ecNumber evidence="12">2.7.1.36</ecNumber>
    </submittedName>
</protein>
<reference evidence="12 13" key="1">
    <citation type="journal article" date="2015" name="Phytopathology">
        <title>Genomes of Candidatus Liberibacter solanacearum haplotype A from New Zealand and the USA suggest significant genome plasticity in the species.</title>
        <authorList>
            <person name="Thompson S.M."/>
            <person name="Johnson C.P."/>
            <person name="Lu A.Y."/>
            <person name="Frampton R.A."/>
            <person name="Sullivan K.L."/>
            <person name="Fiers M.W."/>
            <person name="Crowhurst R.N."/>
            <person name="Pitman A.R."/>
            <person name="Scott I."/>
            <person name="Gudmestad N.C."/>
            <person name="Smith G.R."/>
        </authorList>
    </citation>
    <scope>NUCLEOTIDE SEQUENCE [LARGE SCALE GENOMIC DNA]</scope>
    <source>
        <strain evidence="12 13">LsoNZ1</strain>
    </source>
</reference>
<organism evidence="12 13">
    <name type="scientific">Candidatus Liberibacter solanacearum</name>
    <dbReference type="NCBI Taxonomy" id="556287"/>
    <lineage>
        <taxon>Bacteria</taxon>
        <taxon>Pseudomonadati</taxon>
        <taxon>Pseudomonadota</taxon>
        <taxon>Alphaproteobacteria</taxon>
        <taxon>Hyphomicrobiales</taxon>
        <taxon>Rhizobiaceae</taxon>
        <taxon>Liberibacter</taxon>
    </lineage>
</organism>
<evidence type="ECO:0000259" key="10">
    <source>
        <dbReference type="Pfam" id="PF00288"/>
    </source>
</evidence>
<dbReference type="Proteomes" id="UP000033731">
    <property type="component" value="Unassembled WGS sequence"/>
</dbReference>
<evidence type="ECO:0000256" key="2">
    <source>
        <dbReference type="ARBA" id="ARBA00022516"/>
    </source>
</evidence>
<dbReference type="PANTHER" id="PTHR43290:SF2">
    <property type="entry name" value="MEVALONATE KINASE"/>
    <property type="match status" value="1"/>
</dbReference>
<keyword evidence="13" id="KW-1185">Reference proteome</keyword>
<feature type="domain" description="GHMP kinase N-terminal" evidence="10">
    <location>
        <begin position="75"/>
        <end position="158"/>
    </location>
</feature>
<evidence type="ECO:0000256" key="9">
    <source>
        <dbReference type="ARBA" id="ARBA00029438"/>
    </source>
</evidence>
<dbReference type="PRINTS" id="PR00959">
    <property type="entry name" value="MEVGALKINASE"/>
</dbReference>
<keyword evidence="3 12" id="KW-0808">Transferase</keyword>
<keyword evidence="5 12" id="KW-0418">Kinase</keyword>
<dbReference type="PATRIC" id="fig|556287.9.peg.302"/>
<dbReference type="UniPathway" id="UPA00057">
    <property type="reaction ID" value="UER00098"/>
</dbReference>
<accession>A0A0F4VMF4</accession>
<keyword evidence="4" id="KW-0547">Nucleotide-binding</keyword>
<dbReference type="Pfam" id="PF08544">
    <property type="entry name" value="GHMP_kinases_C"/>
    <property type="match status" value="1"/>
</dbReference>
<dbReference type="EMBL" id="JMTK01000001">
    <property type="protein sequence ID" value="KJZ82678.1"/>
    <property type="molecule type" value="Genomic_DNA"/>
</dbReference>
<comment type="pathway">
    <text evidence="9">Isoprenoid biosynthesis; isopentenyl diphosphate biosynthesis via mevalonate pathway; isopentenyl diphosphate from (R)-mevalonate: step 1/3.</text>
</comment>